<dbReference type="InterPro" id="IPR000742">
    <property type="entry name" value="EGF"/>
</dbReference>
<dbReference type="Gene3D" id="2.10.25.10">
    <property type="entry name" value="Laminin"/>
    <property type="match status" value="1"/>
</dbReference>
<evidence type="ECO:0000256" key="1">
    <source>
        <dbReference type="ARBA" id="ARBA00004479"/>
    </source>
</evidence>
<feature type="region of interest" description="Disordered" evidence="14">
    <location>
        <begin position="422"/>
        <end position="459"/>
    </location>
</feature>
<feature type="compositionally biased region" description="Low complexity" evidence="14">
    <location>
        <begin position="432"/>
        <end position="442"/>
    </location>
</feature>
<evidence type="ECO:0000256" key="5">
    <source>
        <dbReference type="ARBA" id="ARBA00022692"/>
    </source>
</evidence>
<keyword evidence="13" id="KW-1015">Disulfide bond</keyword>
<evidence type="ECO:0000256" key="12">
    <source>
        <dbReference type="ARBA" id="ARBA00023180"/>
    </source>
</evidence>
<evidence type="ECO:0000256" key="11">
    <source>
        <dbReference type="ARBA" id="ARBA00023170"/>
    </source>
</evidence>
<keyword evidence="8" id="KW-0391">Immunity</keyword>
<reference evidence="17" key="1">
    <citation type="journal article" date="2012" name="Nature">
        <title>The oyster genome reveals stress adaptation and complexity of shell formation.</title>
        <authorList>
            <person name="Zhang G."/>
            <person name="Fang X."/>
            <person name="Guo X."/>
            <person name="Li L."/>
            <person name="Luo R."/>
            <person name="Xu F."/>
            <person name="Yang P."/>
            <person name="Zhang L."/>
            <person name="Wang X."/>
            <person name="Qi H."/>
            <person name="Xiong Z."/>
            <person name="Que H."/>
            <person name="Xie Y."/>
            <person name="Holland P.W."/>
            <person name="Paps J."/>
            <person name="Zhu Y."/>
            <person name="Wu F."/>
            <person name="Chen Y."/>
            <person name="Wang J."/>
            <person name="Peng C."/>
            <person name="Meng J."/>
            <person name="Yang L."/>
            <person name="Liu J."/>
            <person name="Wen B."/>
            <person name="Zhang N."/>
            <person name="Huang Z."/>
            <person name="Zhu Q."/>
            <person name="Feng Y."/>
            <person name="Mount A."/>
            <person name="Hedgecock D."/>
            <person name="Xu Z."/>
            <person name="Liu Y."/>
            <person name="Domazet-Loso T."/>
            <person name="Du Y."/>
            <person name="Sun X."/>
            <person name="Zhang S."/>
            <person name="Liu B."/>
            <person name="Cheng P."/>
            <person name="Jiang X."/>
            <person name="Li J."/>
            <person name="Fan D."/>
            <person name="Wang W."/>
            <person name="Fu W."/>
            <person name="Wang T."/>
            <person name="Wang B."/>
            <person name="Zhang J."/>
            <person name="Peng Z."/>
            <person name="Li Y."/>
            <person name="Li N."/>
            <person name="Wang J."/>
            <person name="Chen M."/>
            <person name="He Y."/>
            <person name="Tan F."/>
            <person name="Song X."/>
            <person name="Zheng Q."/>
            <person name="Huang R."/>
            <person name="Yang H."/>
            <person name="Du X."/>
            <person name="Chen L."/>
            <person name="Yang M."/>
            <person name="Gaffney P.M."/>
            <person name="Wang S."/>
            <person name="Luo L."/>
            <person name="She Z."/>
            <person name="Ming Y."/>
            <person name="Huang W."/>
            <person name="Zhang S."/>
            <person name="Huang B."/>
            <person name="Zhang Y."/>
            <person name="Qu T."/>
            <person name="Ni P."/>
            <person name="Miao G."/>
            <person name="Wang J."/>
            <person name="Wang Q."/>
            <person name="Steinberg C.E."/>
            <person name="Wang H."/>
            <person name="Li N."/>
            <person name="Qian L."/>
            <person name="Zhang G."/>
            <person name="Li Y."/>
            <person name="Yang H."/>
            <person name="Liu X."/>
            <person name="Wang J."/>
            <person name="Yin Y."/>
            <person name="Wang J."/>
        </authorList>
    </citation>
    <scope>NUCLEOTIDE SEQUENCE [LARGE SCALE GENOMIC DNA]</scope>
    <source>
        <strain evidence="17">05x7-T-G4-1.051#20</strain>
    </source>
</reference>
<feature type="transmembrane region" description="Helical" evidence="15">
    <location>
        <begin position="215"/>
        <end position="241"/>
    </location>
</feature>
<dbReference type="PROSITE" id="PS01186">
    <property type="entry name" value="EGF_2"/>
    <property type="match status" value="2"/>
</dbReference>
<keyword evidence="12" id="KW-0325">Glycoprotein</keyword>
<gene>
    <name evidence="17" type="ORF">CGI_10026389</name>
</gene>
<evidence type="ECO:0000256" key="8">
    <source>
        <dbReference type="ARBA" id="ARBA00022859"/>
    </source>
</evidence>
<name>K1QRT1_MAGGI</name>
<keyword evidence="11" id="KW-0675">Receptor</keyword>
<dbReference type="AlphaFoldDB" id="K1QRT1"/>
<accession>K1QRT1</accession>
<dbReference type="HOGENOM" id="CLU_535588_0_0_1"/>
<evidence type="ECO:0000256" key="7">
    <source>
        <dbReference type="ARBA" id="ARBA00022737"/>
    </source>
</evidence>
<keyword evidence="9 15" id="KW-1133">Transmembrane helix</keyword>
<dbReference type="FunFam" id="3.40.50.10140:FF:000001">
    <property type="entry name" value="Toll-like receptor 2"/>
    <property type="match status" value="1"/>
</dbReference>
<dbReference type="PANTHER" id="PTHR24365:SF541">
    <property type="entry name" value="PROTEIN TOLL-RELATED"/>
    <property type="match status" value="1"/>
</dbReference>
<dbReference type="GO" id="GO:0038023">
    <property type="term" value="F:signaling receptor activity"/>
    <property type="evidence" value="ECO:0007669"/>
    <property type="project" value="TreeGrafter"/>
</dbReference>
<evidence type="ECO:0000256" key="10">
    <source>
        <dbReference type="ARBA" id="ARBA00023136"/>
    </source>
</evidence>
<dbReference type="InterPro" id="IPR035897">
    <property type="entry name" value="Toll_tir_struct_dom_sf"/>
</dbReference>
<dbReference type="EMBL" id="JH819021">
    <property type="protein sequence ID" value="EKC33894.1"/>
    <property type="molecule type" value="Genomic_DNA"/>
</dbReference>
<keyword evidence="13" id="KW-0245">EGF-like domain</keyword>
<keyword evidence="7" id="KW-0677">Repeat</keyword>
<evidence type="ECO:0000313" key="17">
    <source>
        <dbReference type="EMBL" id="EKC33894.1"/>
    </source>
</evidence>
<dbReference type="InterPro" id="IPR000157">
    <property type="entry name" value="TIR_dom"/>
</dbReference>
<dbReference type="PROSITE" id="PS50104">
    <property type="entry name" value="TIR"/>
    <property type="match status" value="1"/>
</dbReference>
<protein>
    <submittedName>
        <fullName evidence="17">Protein toll</fullName>
    </submittedName>
</protein>
<dbReference type="SMART" id="SM00255">
    <property type="entry name" value="TIR"/>
    <property type="match status" value="1"/>
</dbReference>
<proteinExistence type="inferred from homology"/>
<dbReference type="SMART" id="SM00181">
    <property type="entry name" value="EGF"/>
    <property type="match status" value="3"/>
</dbReference>
<keyword evidence="10 15" id="KW-0472">Membrane</keyword>
<evidence type="ECO:0000256" key="14">
    <source>
        <dbReference type="SAM" id="MobiDB-lite"/>
    </source>
</evidence>
<comment type="similarity">
    <text evidence="2">Belongs to the Toll-like receptor family.</text>
</comment>
<feature type="signal peptide" evidence="16">
    <location>
        <begin position="1"/>
        <end position="19"/>
    </location>
</feature>
<keyword evidence="6 16" id="KW-0732">Signal</keyword>
<dbReference type="GO" id="GO:0045087">
    <property type="term" value="P:innate immune response"/>
    <property type="evidence" value="ECO:0007669"/>
    <property type="project" value="UniProtKB-KW"/>
</dbReference>
<dbReference type="Gene3D" id="3.40.50.10140">
    <property type="entry name" value="Toll/interleukin-1 receptor homology (TIR) domain"/>
    <property type="match status" value="1"/>
</dbReference>
<evidence type="ECO:0000256" key="13">
    <source>
        <dbReference type="PROSITE-ProRule" id="PRU00076"/>
    </source>
</evidence>
<dbReference type="PROSITE" id="PS00022">
    <property type="entry name" value="EGF_1"/>
    <property type="match status" value="3"/>
</dbReference>
<dbReference type="PRINTS" id="PR01537">
    <property type="entry name" value="INTRLKN1R1F"/>
</dbReference>
<evidence type="ECO:0000256" key="3">
    <source>
        <dbReference type="ARBA" id="ARBA00022588"/>
    </source>
</evidence>
<keyword evidence="4" id="KW-0433">Leucine-rich repeat</keyword>
<dbReference type="PANTHER" id="PTHR24365">
    <property type="entry name" value="TOLL-LIKE RECEPTOR"/>
    <property type="match status" value="1"/>
</dbReference>
<evidence type="ECO:0000256" key="9">
    <source>
        <dbReference type="ARBA" id="ARBA00022989"/>
    </source>
</evidence>
<feature type="chain" id="PRO_5043859182" evidence="16">
    <location>
        <begin position="20"/>
        <end position="509"/>
    </location>
</feature>
<dbReference type="GO" id="GO:0005886">
    <property type="term" value="C:plasma membrane"/>
    <property type="evidence" value="ECO:0007669"/>
    <property type="project" value="TreeGrafter"/>
</dbReference>
<organism evidence="17">
    <name type="scientific">Magallana gigas</name>
    <name type="common">Pacific oyster</name>
    <name type="synonym">Crassostrea gigas</name>
    <dbReference type="NCBI Taxonomy" id="29159"/>
    <lineage>
        <taxon>Eukaryota</taxon>
        <taxon>Metazoa</taxon>
        <taxon>Spiralia</taxon>
        <taxon>Lophotrochozoa</taxon>
        <taxon>Mollusca</taxon>
        <taxon>Bivalvia</taxon>
        <taxon>Autobranchia</taxon>
        <taxon>Pteriomorphia</taxon>
        <taxon>Ostreida</taxon>
        <taxon>Ostreoidea</taxon>
        <taxon>Ostreidae</taxon>
        <taxon>Magallana</taxon>
    </lineage>
</organism>
<evidence type="ECO:0000256" key="6">
    <source>
        <dbReference type="ARBA" id="ARBA00022729"/>
    </source>
</evidence>
<sequence>MVWSYTVLLPVLLVRSIYCCLINPCNYQYCKNEANCSLNENCMPDCECPYGFSGSRCDIEITDFNCSHCQENEVCFSSNGSWICQTTTSSPTTTIGTESTTNLNRNTSQDACSPSYVSRTTSERRCFGSYCVYGKCNKTLENINGIQSPIERCVCDPGAAGTKCEFQCCRDCGHGFCQYSISDQEEFCNCEPGYTGESCQELRPVEEAPLSDPDWVWWLVGGCTLALLVLLFLLVVVPYCLWKKRVLVVMKVAYFFQPYEDNGKTSAKNTDSAPDDKVWDAFVSYKSDGADEDFVLHKLQPVLEEQLGFRLCLHYRDFVIGAAIFENIIEAINNSRRTILVLSPRFLSSEWTRYEYQVALQEMLKKKHRIIPVILEDISEMEDVDETLKQILSSITYIKWPESEKKQKHFWKTLQFSLPKKRAECGGSSANTELSSTETTPSEDFKSISHPPSDKLTNTQLTKTTSDLRDVKINFPNESRLFKNIAFVSNLKIEDSGNLKALKDEVYHF</sequence>
<dbReference type="SUPFAM" id="SSF52200">
    <property type="entry name" value="Toll/Interleukin receptor TIR domain"/>
    <property type="match status" value="1"/>
</dbReference>
<dbReference type="PROSITE" id="PS50026">
    <property type="entry name" value="EGF_3"/>
    <property type="match status" value="1"/>
</dbReference>
<keyword evidence="5 15" id="KW-0812">Transmembrane</keyword>
<evidence type="ECO:0000256" key="4">
    <source>
        <dbReference type="ARBA" id="ARBA00022614"/>
    </source>
</evidence>
<dbReference type="InParanoid" id="K1QRT1"/>
<dbReference type="GO" id="GO:0007165">
    <property type="term" value="P:signal transduction"/>
    <property type="evidence" value="ECO:0007669"/>
    <property type="project" value="InterPro"/>
</dbReference>
<evidence type="ECO:0000256" key="16">
    <source>
        <dbReference type="SAM" id="SignalP"/>
    </source>
</evidence>
<evidence type="ECO:0000256" key="2">
    <source>
        <dbReference type="ARBA" id="ARBA00009634"/>
    </source>
</evidence>
<comment type="subcellular location">
    <subcellularLocation>
        <location evidence="1">Membrane</location>
        <topology evidence="1">Single-pass type I membrane protein</topology>
    </subcellularLocation>
</comment>
<comment type="caution">
    <text evidence="13">Lacks conserved residue(s) required for the propagation of feature annotation.</text>
</comment>
<keyword evidence="3" id="KW-0399">Innate immunity</keyword>
<dbReference type="Pfam" id="PF01582">
    <property type="entry name" value="TIR"/>
    <property type="match status" value="1"/>
</dbReference>
<feature type="disulfide bond" evidence="13">
    <location>
        <begin position="48"/>
        <end position="57"/>
    </location>
</feature>
<evidence type="ECO:0000256" key="15">
    <source>
        <dbReference type="SAM" id="Phobius"/>
    </source>
</evidence>